<dbReference type="EMBL" id="BPLR01010708">
    <property type="protein sequence ID" value="GIY41367.1"/>
    <property type="molecule type" value="Genomic_DNA"/>
</dbReference>
<organism evidence="2 3">
    <name type="scientific">Caerostris extrusa</name>
    <name type="common">Bark spider</name>
    <name type="synonym">Caerostris bankana</name>
    <dbReference type="NCBI Taxonomy" id="172846"/>
    <lineage>
        <taxon>Eukaryota</taxon>
        <taxon>Metazoa</taxon>
        <taxon>Ecdysozoa</taxon>
        <taxon>Arthropoda</taxon>
        <taxon>Chelicerata</taxon>
        <taxon>Arachnida</taxon>
        <taxon>Araneae</taxon>
        <taxon>Araneomorphae</taxon>
        <taxon>Entelegynae</taxon>
        <taxon>Araneoidea</taxon>
        <taxon>Araneidae</taxon>
        <taxon>Caerostris</taxon>
    </lineage>
</organism>
<protein>
    <submittedName>
        <fullName evidence="2">Uncharacterized protein</fullName>
    </submittedName>
</protein>
<keyword evidence="3" id="KW-1185">Reference proteome</keyword>
<evidence type="ECO:0000313" key="2">
    <source>
        <dbReference type="EMBL" id="GIY41367.1"/>
    </source>
</evidence>
<evidence type="ECO:0000256" key="1">
    <source>
        <dbReference type="SAM" id="MobiDB-lite"/>
    </source>
</evidence>
<sequence length="251" mass="28134">MPRTFYSVYPPLPLQCPRPDSKLNWSLGIHLSFPPPVPARPQVWRGRVERGKSHLWIGRTPTRSRSSGAPEQRVGRPNDIAAGEVNAAPDFYSRRLLQFIFSWWLKSSDDSMTNEMERKTHTVGGGGNLKQASLVCIRKLKLGREKSRENRGSRLLADDFKRVRPWVYFWNVVSSTYLFVPVAMKGEGYISPALRVWRGCLTTCGKNFSGRPILAPPFLPFPLLEGHGGILSSKLVLLGGTAYACANLPEI</sequence>
<comment type="caution">
    <text evidence="2">The sequence shown here is derived from an EMBL/GenBank/DDBJ whole genome shotgun (WGS) entry which is preliminary data.</text>
</comment>
<gene>
    <name evidence="2" type="ORF">CEXT_181401</name>
</gene>
<dbReference type="AlphaFoldDB" id="A0AAV4T9F9"/>
<reference evidence="2 3" key="1">
    <citation type="submission" date="2021-06" db="EMBL/GenBank/DDBJ databases">
        <title>Caerostris extrusa draft genome.</title>
        <authorList>
            <person name="Kono N."/>
            <person name="Arakawa K."/>
        </authorList>
    </citation>
    <scope>NUCLEOTIDE SEQUENCE [LARGE SCALE GENOMIC DNA]</scope>
</reference>
<feature type="region of interest" description="Disordered" evidence="1">
    <location>
        <begin position="57"/>
        <end position="78"/>
    </location>
</feature>
<dbReference type="Proteomes" id="UP001054945">
    <property type="component" value="Unassembled WGS sequence"/>
</dbReference>
<proteinExistence type="predicted"/>
<name>A0AAV4T9F9_CAEEX</name>
<evidence type="ECO:0000313" key="3">
    <source>
        <dbReference type="Proteomes" id="UP001054945"/>
    </source>
</evidence>
<accession>A0AAV4T9F9</accession>